<dbReference type="RefSeq" id="WP_014645263.1">
    <property type="nucleotide sequence ID" value="NC_017668.1"/>
</dbReference>
<dbReference type="Proteomes" id="UP000007397">
    <property type="component" value="Chromosome"/>
</dbReference>
<evidence type="ECO:0000259" key="9">
    <source>
        <dbReference type="PROSITE" id="PS50035"/>
    </source>
</evidence>
<dbReference type="HOGENOM" id="CLU_038053_1_2_9"/>
<feature type="active site" evidence="7">
    <location>
        <position position="243"/>
    </location>
</feature>
<keyword evidence="7" id="KW-1208">Phospholipid metabolism</keyword>
<feature type="active site" evidence="7">
    <location>
        <position position="241"/>
    </location>
</feature>
<evidence type="ECO:0000256" key="7">
    <source>
        <dbReference type="HAMAP-Rule" id="MF_01916"/>
    </source>
</evidence>
<feature type="active site" evidence="7">
    <location>
        <position position="418"/>
    </location>
</feature>
<dbReference type="NCBIfam" id="TIGR04265">
    <property type="entry name" value="bac_cardiolipin"/>
    <property type="match status" value="1"/>
</dbReference>
<dbReference type="eggNOG" id="COG1502">
    <property type="taxonomic scope" value="Bacteria"/>
</dbReference>
<feature type="active site" evidence="7">
    <location>
        <position position="420"/>
    </location>
</feature>
<dbReference type="SUPFAM" id="SSF56024">
    <property type="entry name" value="Phospholipase D/nuclease"/>
    <property type="match status" value="2"/>
</dbReference>
<feature type="active site" evidence="7">
    <location>
        <position position="425"/>
    </location>
</feature>
<dbReference type="CDD" id="cd09110">
    <property type="entry name" value="PLDc_CLS_1"/>
    <property type="match status" value="1"/>
</dbReference>
<keyword evidence="1 7" id="KW-1003">Cell membrane</keyword>
<evidence type="ECO:0000256" key="2">
    <source>
        <dbReference type="ARBA" id="ARBA00022679"/>
    </source>
</evidence>
<dbReference type="PATRIC" id="fig|866895.3.peg.4086"/>
<feature type="transmembrane region" description="Helical" evidence="7">
    <location>
        <begin position="7"/>
        <end position="23"/>
    </location>
</feature>
<dbReference type="CDD" id="cd09112">
    <property type="entry name" value="PLDc_CLS_2"/>
    <property type="match status" value="1"/>
</dbReference>
<evidence type="ECO:0000256" key="5">
    <source>
        <dbReference type="ARBA" id="ARBA00022989"/>
    </source>
</evidence>
<evidence type="ECO:0000313" key="11">
    <source>
        <dbReference type="Proteomes" id="UP000007397"/>
    </source>
</evidence>
<feature type="domain" description="PLD phosphodiesterase" evidence="9">
    <location>
        <begin position="413"/>
        <end position="440"/>
    </location>
</feature>
<keyword evidence="4" id="KW-0677">Repeat</keyword>
<sequence>MKQMRQIVFILLLGITFYLTLFSEQPFPIRVSAAAVYIVIIVSVCYVLILENRSPHKTLLWLYSILFFPVVGYVFFVYSGQLQVRGHLFESKREDNQRYLDSSIDKNTSSGWNQLTSEEQFISNRIEAESGFPISFSSEVSVLKDGDETFPAIKERLREATEYIHMEYYTFRDDQIGQEIIDILKEKAEQGLEVKVIFDAAGSIGMSGNAKRSMKKAGVDMACFHSITSGFFTQKINFRTHRKIIVVDGDTAFVGGLNIGDEYLGRHPKIGFWRDTHLKVKGESIRSLQTIFMIDWSYLKNETLGLDTYTPVQNKEEYSGGVQILGSGPDANQGMIAELYFDMIATAKHSVWIATPYFVPDKDIRTALSMAAKKGVEVKLMVPEISDGYLPKYATRSYFAQFLNKGIEIYQYQKGFMHQKIMIVDGRSASIGTANVDFRSLNLNFEVNAFLFRTSSVQSLIDNYKHDMENSHKVDAEAFQNRGIWVRTKESFARLFSPAL</sequence>
<dbReference type="EMBL" id="HE717023">
    <property type="protein sequence ID" value="CCG47381.1"/>
    <property type="molecule type" value="Genomic_DNA"/>
</dbReference>
<comment type="subcellular location">
    <subcellularLocation>
        <location evidence="7">Cell membrane</location>
        <topology evidence="7">Multi-pass membrane protein</topology>
    </subcellularLocation>
</comment>
<evidence type="ECO:0000256" key="1">
    <source>
        <dbReference type="ARBA" id="ARBA00022475"/>
    </source>
</evidence>
<feature type="domain" description="PLD phosphodiesterase" evidence="9">
    <location>
        <begin position="236"/>
        <end position="263"/>
    </location>
</feature>
<accession>I0JTA9</accession>
<protein>
    <recommendedName>
        <fullName evidence="7 8">Cardiolipin synthase</fullName>
        <shortName evidence="7">CL synthase</shortName>
        <ecNumber evidence="7 8">2.7.8.-</ecNumber>
    </recommendedName>
</protein>
<comment type="function">
    <text evidence="7">Catalyzes the reversible phosphatidyl group transfer from one phosphatidylglycerol molecule to another to form cardiolipin (CL) (diphosphatidylglycerol) and glycerol.</text>
</comment>
<dbReference type="AlphaFoldDB" id="I0JTA9"/>
<keyword evidence="5 7" id="KW-1133">Transmembrane helix</keyword>
<dbReference type="GO" id="GO:0032049">
    <property type="term" value="P:cardiolipin biosynthetic process"/>
    <property type="evidence" value="ECO:0007669"/>
    <property type="project" value="UniProtKB-UniRule"/>
</dbReference>
<keyword evidence="11" id="KW-1185">Reference proteome</keyword>
<proteinExistence type="inferred from homology"/>
<dbReference type="Gene3D" id="3.30.870.10">
    <property type="entry name" value="Endonuclease Chain A"/>
    <property type="match status" value="2"/>
</dbReference>
<keyword evidence="6 7" id="KW-0472">Membrane</keyword>
<dbReference type="PANTHER" id="PTHR21248:SF20">
    <property type="entry name" value="CARDIOLIPIN SYNTHASE YWIE-RELATED"/>
    <property type="match status" value="1"/>
</dbReference>
<comment type="catalytic activity">
    <reaction evidence="7">
        <text>2 a 1,2-diacyl-sn-glycero-3-phospho-(1'-sn-glycerol) = a cardiolipin + glycerol</text>
        <dbReference type="Rhea" id="RHEA:31451"/>
        <dbReference type="ChEBI" id="CHEBI:17754"/>
        <dbReference type="ChEBI" id="CHEBI:62237"/>
        <dbReference type="ChEBI" id="CHEBI:64716"/>
    </reaction>
</comment>
<organism evidence="10 11">
    <name type="scientific">Halobacillus halophilus (strain ATCC 35676 / DSM 2266 / JCM 20832 / KCTC 3685 / LMG 17431 / NBRC 102448 / NCIMB 2269)</name>
    <name type="common">Sporosarcina halophila</name>
    <dbReference type="NCBI Taxonomy" id="866895"/>
    <lineage>
        <taxon>Bacteria</taxon>
        <taxon>Bacillati</taxon>
        <taxon>Bacillota</taxon>
        <taxon>Bacilli</taxon>
        <taxon>Bacillales</taxon>
        <taxon>Bacillaceae</taxon>
        <taxon>Halobacillus</taxon>
    </lineage>
</organism>
<dbReference type="EC" id="2.7.8.-" evidence="7 8"/>
<dbReference type="InterPro" id="IPR001736">
    <property type="entry name" value="PLipase_D/transphosphatidylase"/>
</dbReference>
<keyword evidence="3 7" id="KW-0812">Transmembrane</keyword>
<dbReference type="STRING" id="866895.HBHAL_5046"/>
<name>I0JTA9_HALH3</name>
<evidence type="ECO:0000313" key="10">
    <source>
        <dbReference type="EMBL" id="CCG47381.1"/>
    </source>
</evidence>
<evidence type="ECO:0000256" key="8">
    <source>
        <dbReference type="NCBIfam" id="TIGR04265"/>
    </source>
</evidence>
<gene>
    <name evidence="10" type="primary">cls1</name>
    <name evidence="10" type="ordered locus">HBHAL_5046</name>
</gene>
<dbReference type="InterPro" id="IPR022924">
    <property type="entry name" value="Cardiolipin_synthase"/>
</dbReference>
<reference evidence="10 11" key="1">
    <citation type="journal article" date="2013" name="Environ. Microbiol.">
        <title>Chloride and organic osmolytes: a hybrid strategy to cope with elevated salinities by the moderately halophilic, chloride-dependent bacterium Halobacillus halophilus.</title>
        <authorList>
            <person name="Saum S.H."/>
            <person name="Pfeiffer F."/>
            <person name="Palm P."/>
            <person name="Rampp M."/>
            <person name="Schuster S.C."/>
            <person name="Muller V."/>
            <person name="Oesterhelt D."/>
        </authorList>
    </citation>
    <scope>NUCLEOTIDE SEQUENCE [LARGE SCALE GENOMIC DNA]</scope>
    <source>
        <strain evidence="11">ATCC 35676 / DSM 2266 / JCM 20832 / KCTC 3685 / LMG 17431 / NBRC 102448 / NCIMB 2269</strain>
    </source>
</reference>
<evidence type="ECO:0000256" key="3">
    <source>
        <dbReference type="ARBA" id="ARBA00022692"/>
    </source>
</evidence>
<dbReference type="KEGG" id="hhd:HBHAL_5046"/>
<keyword evidence="2 7" id="KW-0808">Transferase</keyword>
<dbReference type="PANTHER" id="PTHR21248">
    <property type="entry name" value="CARDIOLIPIN SYNTHASE"/>
    <property type="match status" value="1"/>
</dbReference>
<feature type="transmembrane region" description="Helical" evidence="7">
    <location>
        <begin position="60"/>
        <end position="78"/>
    </location>
</feature>
<dbReference type="Pfam" id="PF13091">
    <property type="entry name" value="PLDc_2"/>
    <property type="match status" value="2"/>
</dbReference>
<dbReference type="SMART" id="SM00155">
    <property type="entry name" value="PLDc"/>
    <property type="match status" value="2"/>
</dbReference>
<feature type="transmembrane region" description="Helical" evidence="7">
    <location>
        <begin position="29"/>
        <end position="48"/>
    </location>
</feature>
<comment type="similarity">
    <text evidence="7">Belongs to the phospholipase D family. Cardiolipin synthase subfamily.</text>
</comment>
<evidence type="ECO:0000256" key="4">
    <source>
        <dbReference type="ARBA" id="ARBA00022737"/>
    </source>
</evidence>
<dbReference type="InterPro" id="IPR025202">
    <property type="entry name" value="PLD-like_dom"/>
</dbReference>
<keyword evidence="7" id="KW-0443">Lipid metabolism</keyword>
<evidence type="ECO:0000256" key="6">
    <source>
        <dbReference type="ARBA" id="ARBA00023136"/>
    </source>
</evidence>
<dbReference type="GO" id="GO:0005886">
    <property type="term" value="C:plasma membrane"/>
    <property type="evidence" value="ECO:0007669"/>
    <property type="project" value="UniProtKB-SubCell"/>
</dbReference>
<feature type="active site" evidence="7">
    <location>
        <position position="248"/>
    </location>
</feature>
<dbReference type="GO" id="GO:0008808">
    <property type="term" value="F:cardiolipin synthase activity"/>
    <property type="evidence" value="ECO:0007669"/>
    <property type="project" value="UniProtKB-UniRule"/>
</dbReference>
<keyword evidence="7" id="KW-0444">Lipid biosynthesis</keyword>
<dbReference type="PROSITE" id="PS50035">
    <property type="entry name" value="PLD"/>
    <property type="match status" value="2"/>
</dbReference>
<keyword evidence="7" id="KW-0594">Phospholipid biosynthesis</keyword>
<dbReference type="InterPro" id="IPR030874">
    <property type="entry name" value="Cardiolipin_synth_Firmi"/>
</dbReference>
<dbReference type="HAMAP" id="MF_01916">
    <property type="entry name" value="Cardiolipin_synth_Cls"/>
    <property type="match status" value="1"/>
</dbReference>